<sequence length="524" mass="59230">MAIPLDPFRDWLIANASITNNIHVSSTPHAGYGLFTSSVPIPLSDPPKPLAFIPSHLLVTASRVFQHARDHEQKLLQCLESLQSTDNETPMELTERLIVLLFLVYERHVRTKSHSASSWKSYIDILPTPASLENHPLFYTPELLSLLTNTRLHDAVSAKRTRLQREIEWLAPHVEAAGWALQLDLEIWTWTDAVFWSRVVSMESQFAEEKNVEHVRQQPSEDYHLIPFVDFANHSLTPNVRWHLRDDGSGIDLLPILPLTISADNPAVLPPNTELCLSYGAKPNQELLYLHGFCIPENPTPPALVIPALPFFNPANGFDRRKLAWLRHCGMSLTLTFDPDNPNAEEWAGGLAPESVVAMYIAVLTEEPEDGLEFRMEEDADGHPILLLMLSDVTVGPTDAASAFAHEVRGLQHYDVVRLRVVAMLLDALDWHLARVTSVEEGEREGEDQFETRATRVLEGTDEARHDVVSRVVDDVRTYRKDEERVISETVSRLAGVRDELMESKVVKRYLRERQEEEEGGEGL</sequence>
<dbReference type="Proteomes" id="UP000268093">
    <property type="component" value="Unassembled WGS sequence"/>
</dbReference>
<dbReference type="PANTHER" id="PTHR13271">
    <property type="entry name" value="UNCHARACTERIZED PUTATIVE METHYLTRANSFERASE"/>
    <property type="match status" value="1"/>
</dbReference>
<evidence type="ECO:0000259" key="1">
    <source>
        <dbReference type="PROSITE" id="PS50280"/>
    </source>
</evidence>
<protein>
    <recommendedName>
        <fullName evidence="1">SET domain-containing protein</fullName>
    </recommendedName>
</protein>
<dbReference type="GO" id="GO:0016279">
    <property type="term" value="F:protein-lysine N-methyltransferase activity"/>
    <property type="evidence" value="ECO:0007669"/>
    <property type="project" value="UniProtKB-ARBA"/>
</dbReference>
<dbReference type="CDD" id="cd10527">
    <property type="entry name" value="SET_LSMT"/>
    <property type="match status" value="1"/>
</dbReference>
<dbReference type="AlphaFoldDB" id="A0A433CXE7"/>
<dbReference type="SUPFAM" id="SSF82199">
    <property type="entry name" value="SET domain"/>
    <property type="match status" value="1"/>
</dbReference>
<dbReference type="Gene3D" id="3.90.1410.10">
    <property type="entry name" value="set domain protein methyltransferase, domain 1"/>
    <property type="match status" value="1"/>
</dbReference>
<dbReference type="EMBL" id="RBNI01011391">
    <property type="protein sequence ID" value="RUP43252.1"/>
    <property type="molecule type" value="Genomic_DNA"/>
</dbReference>
<reference evidence="2 3" key="1">
    <citation type="journal article" date="2018" name="New Phytol.">
        <title>Phylogenomics of Endogonaceae and evolution of mycorrhizas within Mucoromycota.</title>
        <authorList>
            <person name="Chang Y."/>
            <person name="Desiro A."/>
            <person name="Na H."/>
            <person name="Sandor L."/>
            <person name="Lipzen A."/>
            <person name="Clum A."/>
            <person name="Barry K."/>
            <person name="Grigoriev I.V."/>
            <person name="Martin F.M."/>
            <person name="Stajich J.E."/>
            <person name="Smith M.E."/>
            <person name="Bonito G."/>
            <person name="Spatafora J.W."/>
        </authorList>
    </citation>
    <scope>NUCLEOTIDE SEQUENCE [LARGE SCALE GENOMIC DNA]</scope>
    <source>
        <strain evidence="2 3">GMNB39</strain>
    </source>
</reference>
<dbReference type="PANTHER" id="PTHR13271:SF137">
    <property type="entry name" value="SET DOMAIN-CONTAINING PROTEIN"/>
    <property type="match status" value="1"/>
</dbReference>
<dbReference type="PROSITE" id="PS50280">
    <property type="entry name" value="SET"/>
    <property type="match status" value="1"/>
</dbReference>
<organism evidence="2 3">
    <name type="scientific">Jimgerdemannia flammicorona</name>
    <dbReference type="NCBI Taxonomy" id="994334"/>
    <lineage>
        <taxon>Eukaryota</taxon>
        <taxon>Fungi</taxon>
        <taxon>Fungi incertae sedis</taxon>
        <taxon>Mucoromycota</taxon>
        <taxon>Mucoromycotina</taxon>
        <taxon>Endogonomycetes</taxon>
        <taxon>Endogonales</taxon>
        <taxon>Endogonaceae</taxon>
        <taxon>Jimgerdemannia</taxon>
    </lineage>
</organism>
<dbReference type="OrthoDB" id="441812at2759"/>
<dbReference type="InterPro" id="IPR050600">
    <property type="entry name" value="SETD3_SETD6_MTase"/>
</dbReference>
<evidence type="ECO:0000313" key="2">
    <source>
        <dbReference type="EMBL" id="RUP43252.1"/>
    </source>
</evidence>
<gene>
    <name evidence="2" type="ORF">BC936DRAFT_137427</name>
</gene>
<keyword evidence="3" id="KW-1185">Reference proteome</keyword>
<evidence type="ECO:0000313" key="3">
    <source>
        <dbReference type="Proteomes" id="UP000268093"/>
    </source>
</evidence>
<dbReference type="InterPro" id="IPR046341">
    <property type="entry name" value="SET_dom_sf"/>
</dbReference>
<comment type="caution">
    <text evidence="2">The sequence shown here is derived from an EMBL/GenBank/DDBJ whole genome shotgun (WGS) entry which is preliminary data.</text>
</comment>
<dbReference type="InterPro" id="IPR001214">
    <property type="entry name" value="SET_dom"/>
</dbReference>
<feature type="domain" description="SET" evidence="1">
    <location>
        <begin position="20"/>
        <end position="280"/>
    </location>
</feature>
<proteinExistence type="predicted"/>
<accession>A0A433CXE7</accession>
<name>A0A433CXE7_9FUNG</name>